<sequence length="802" mass="87817">MTCSGCELNLQRALSKLLNIHNPKIDSVRGELQFEVDRAILSPEQAVRKLKGLTAFEFTKLEQIDGVYLDVRIDDWESFERRPRPDGVLELYRLPGSEVEKRSVRIRYDPTQVYPRDLLQQGYGLQDVHLDPVPIEVAALNDKRHIRKEAGYTIASAILTVPILVFAWAPMPGPPLPYNVAALVLATIVQVFIAWEFYPSAFKTLFRNKTIEMDLLIVMSTSIAYLFSVISFAYSMRGIMISSGPFFETSALLITLIRMGRFFCALARRKANEAVSIQSLQPTSALLVDPHNTYSPIGEIDVRLLQPGDIFEVRAGSRIPTDGEVVHGSGRVDESSMTGESDWPTKGNGKQVIAGTMVKSGMLRIEADRLVCKNRISEISRLMKETDLSKTRVQDIADRVAGIFVPLILALSCVVFLVWLLFGMYGQRPSLSASESAIAAITYAVSTLIVSCPCAIGLAVPMVVVIAQGIAVRHHLVFRAPSVLQTARKTTHVIFDKTGTLTGDFTVSHARYFDKVASRERIDSLLAGLILDSNHPVDRALNVYLADSDPAAYSNITMQIGHGVIGQSDGEIVQIGSYKWLGLHEPAREPSELARSFTAMKINDKLCAEFQLQTAICPEARDVIAKLRSRHINVEILSGDSAISTKSIADELDVGFDAGQTPEKKLERIAGLQNNRKAVVMFVGDGTNDALALKQADIGVHVKGGTDIALSAADIVLTESDLWGILVAIDISAAAMRRIKFNFIWSAVYNVLAVLLAAGAFTALDGRVSIPPAFAGLGELVSVLPVILVAFSLTFVHFRVRG</sequence>
<dbReference type="InterPro" id="IPR006121">
    <property type="entry name" value="HMA_dom"/>
</dbReference>
<comment type="subcellular location">
    <subcellularLocation>
        <location evidence="1 6">Membrane</location>
    </subcellularLocation>
</comment>
<dbReference type="Pfam" id="PF00702">
    <property type="entry name" value="Hydrolase"/>
    <property type="match status" value="1"/>
</dbReference>
<feature type="transmembrane region" description="Helical" evidence="6">
    <location>
        <begin position="437"/>
        <end position="466"/>
    </location>
</feature>
<dbReference type="InterPro" id="IPR023298">
    <property type="entry name" value="ATPase_P-typ_TM_dom_sf"/>
</dbReference>
<keyword evidence="6" id="KW-0547">Nucleotide-binding</keyword>
<feature type="transmembrane region" description="Helical" evidence="6">
    <location>
        <begin position="400"/>
        <end position="425"/>
    </location>
</feature>
<keyword evidence="2 6" id="KW-0812">Transmembrane</keyword>
<feature type="transmembrane region" description="Helical" evidence="6">
    <location>
        <begin position="215"/>
        <end position="234"/>
    </location>
</feature>
<dbReference type="PRINTS" id="PR00120">
    <property type="entry name" value="HATPASE"/>
</dbReference>
<evidence type="ECO:0000313" key="9">
    <source>
        <dbReference type="EMBL" id="KAF2091547.1"/>
    </source>
</evidence>
<keyword evidence="3 6" id="KW-0479">Metal-binding</keyword>
<dbReference type="GO" id="GO:0016020">
    <property type="term" value="C:membrane"/>
    <property type="evidence" value="ECO:0007669"/>
    <property type="project" value="UniProtKB-SubCell"/>
</dbReference>
<dbReference type="SUPFAM" id="SSF81653">
    <property type="entry name" value="Calcium ATPase, transduction domain A"/>
    <property type="match status" value="1"/>
</dbReference>
<protein>
    <submittedName>
        <fullName evidence="9">Cu2+-exporting ATPase</fullName>
    </submittedName>
</protein>
<feature type="transmembrane region" description="Helical" evidence="6">
    <location>
        <begin position="240"/>
        <end position="260"/>
    </location>
</feature>
<comment type="similarity">
    <text evidence="6">Belongs to the cation transport ATPase (P-type) (TC 3.A.3) family. Type IB subfamily.</text>
</comment>
<dbReference type="SUPFAM" id="SSF56784">
    <property type="entry name" value="HAD-like"/>
    <property type="match status" value="1"/>
</dbReference>
<evidence type="ECO:0000256" key="4">
    <source>
        <dbReference type="ARBA" id="ARBA00022989"/>
    </source>
</evidence>
<dbReference type="Gene3D" id="3.40.50.1000">
    <property type="entry name" value="HAD superfamily/HAD-like"/>
    <property type="match status" value="1"/>
</dbReference>
<gene>
    <name evidence="9" type="ORF">K490DRAFT_70362</name>
</gene>
<dbReference type="PANTHER" id="PTHR46594">
    <property type="entry name" value="P-TYPE CATION-TRANSPORTING ATPASE"/>
    <property type="match status" value="1"/>
</dbReference>
<dbReference type="Proteomes" id="UP000799776">
    <property type="component" value="Unassembled WGS sequence"/>
</dbReference>
<name>A0A9P4I3P1_9PEZI</name>
<keyword evidence="4 6" id="KW-1133">Transmembrane helix</keyword>
<dbReference type="PANTHER" id="PTHR46594:SF4">
    <property type="entry name" value="P-TYPE CATION-TRANSPORTING ATPASE"/>
    <property type="match status" value="1"/>
</dbReference>
<dbReference type="Gene3D" id="3.40.1110.10">
    <property type="entry name" value="Calcium-transporting ATPase, cytoplasmic domain N"/>
    <property type="match status" value="1"/>
</dbReference>
<feature type="transmembrane region" description="Helical" evidence="6">
    <location>
        <begin position="776"/>
        <end position="798"/>
    </location>
</feature>
<dbReference type="GO" id="GO:0005524">
    <property type="term" value="F:ATP binding"/>
    <property type="evidence" value="ECO:0007669"/>
    <property type="project" value="UniProtKB-UniRule"/>
</dbReference>
<dbReference type="GO" id="GO:0016887">
    <property type="term" value="F:ATP hydrolysis activity"/>
    <property type="evidence" value="ECO:0007669"/>
    <property type="project" value="InterPro"/>
</dbReference>
<dbReference type="InterPro" id="IPR023214">
    <property type="entry name" value="HAD_sf"/>
</dbReference>
<keyword evidence="5 6" id="KW-0472">Membrane</keyword>
<evidence type="ECO:0000256" key="7">
    <source>
        <dbReference type="SAM" id="MobiDB-lite"/>
    </source>
</evidence>
<feature type="transmembrane region" description="Helical" evidence="6">
    <location>
        <begin position="743"/>
        <end position="764"/>
    </location>
</feature>
<dbReference type="NCBIfam" id="TIGR01511">
    <property type="entry name" value="ATPase-IB1_Cu"/>
    <property type="match status" value="1"/>
</dbReference>
<dbReference type="CDD" id="cd00371">
    <property type="entry name" value="HMA"/>
    <property type="match status" value="1"/>
</dbReference>
<dbReference type="InterPro" id="IPR027256">
    <property type="entry name" value="P-typ_ATPase_IB"/>
</dbReference>
<dbReference type="InterPro" id="IPR036412">
    <property type="entry name" value="HAD-like_sf"/>
</dbReference>
<dbReference type="SUPFAM" id="SSF81665">
    <property type="entry name" value="Calcium ATPase, transmembrane domain M"/>
    <property type="match status" value="1"/>
</dbReference>
<dbReference type="OrthoDB" id="432719at2759"/>
<evidence type="ECO:0000256" key="1">
    <source>
        <dbReference type="ARBA" id="ARBA00004370"/>
    </source>
</evidence>
<dbReference type="NCBIfam" id="TIGR01525">
    <property type="entry name" value="ATPase-IB_hvy"/>
    <property type="match status" value="1"/>
</dbReference>
<dbReference type="GO" id="GO:0019829">
    <property type="term" value="F:ATPase-coupled monoatomic cation transmembrane transporter activity"/>
    <property type="evidence" value="ECO:0007669"/>
    <property type="project" value="InterPro"/>
</dbReference>
<feature type="transmembrane region" description="Helical" evidence="6">
    <location>
        <begin position="150"/>
        <end position="170"/>
    </location>
</feature>
<feature type="transmembrane region" description="Helical" evidence="6">
    <location>
        <begin position="176"/>
        <end position="195"/>
    </location>
</feature>
<organism evidence="9 10">
    <name type="scientific">Saccharata proteae CBS 121410</name>
    <dbReference type="NCBI Taxonomy" id="1314787"/>
    <lineage>
        <taxon>Eukaryota</taxon>
        <taxon>Fungi</taxon>
        <taxon>Dikarya</taxon>
        <taxon>Ascomycota</taxon>
        <taxon>Pezizomycotina</taxon>
        <taxon>Dothideomycetes</taxon>
        <taxon>Dothideomycetes incertae sedis</taxon>
        <taxon>Botryosphaeriales</taxon>
        <taxon>Saccharataceae</taxon>
        <taxon>Saccharata</taxon>
    </lineage>
</organism>
<dbReference type="Pfam" id="PF00122">
    <property type="entry name" value="E1-E2_ATPase"/>
    <property type="match status" value="1"/>
</dbReference>
<feature type="domain" description="P-type ATPase A" evidence="8">
    <location>
        <begin position="298"/>
        <end position="384"/>
    </location>
</feature>
<comment type="caution">
    <text evidence="9">The sequence shown here is derived from an EMBL/GenBank/DDBJ whole genome shotgun (WGS) entry which is preliminary data.</text>
</comment>
<reference evidence="9" key="1">
    <citation type="journal article" date="2020" name="Stud. Mycol.">
        <title>101 Dothideomycetes genomes: a test case for predicting lifestyles and emergence of pathogens.</title>
        <authorList>
            <person name="Haridas S."/>
            <person name="Albert R."/>
            <person name="Binder M."/>
            <person name="Bloem J."/>
            <person name="Labutti K."/>
            <person name="Salamov A."/>
            <person name="Andreopoulos B."/>
            <person name="Baker S."/>
            <person name="Barry K."/>
            <person name="Bills G."/>
            <person name="Bluhm B."/>
            <person name="Cannon C."/>
            <person name="Castanera R."/>
            <person name="Culley D."/>
            <person name="Daum C."/>
            <person name="Ezra D."/>
            <person name="Gonzalez J."/>
            <person name="Henrissat B."/>
            <person name="Kuo A."/>
            <person name="Liang C."/>
            <person name="Lipzen A."/>
            <person name="Lutzoni F."/>
            <person name="Magnuson J."/>
            <person name="Mondo S."/>
            <person name="Nolan M."/>
            <person name="Ohm R."/>
            <person name="Pangilinan J."/>
            <person name="Park H.-J."/>
            <person name="Ramirez L."/>
            <person name="Alfaro M."/>
            <person name="Sun H."/>
            <person name="Tritt A."/>
            <person name="Yoshinaga Y."/>
            <person name="Zwiers L.-H."/>
            <person name="Turgeon B."/>
            <person name="Goodwin S."/>
            <person name="Spatafora J."/>
            <person name="Crous P."/>
            <person name="Grigoriev I."/>
        </authorList>
    </citation>
    <scope>NUCLEOTIDE SEQUENCE</scope>
    <source>
        <strain evidence="9">CBS 121410</strain>
    </source>
</reference>
<dbReference type="InterPro" id="IPR023299">
    <property type="entry name" value="ATPase_P-typ_cyto_dom_N"/>
</dbReference>
<feature type="region of interest" description="Disordered" evidence="7">
    <location>
        <begin position="324"/>
        <end position="346"/>
    </location>
</feature>
<dbReference type="InterPro" id="IPR001757">
    <property type="entry name" value="P_typ_ATPase"/>
</dbReference>
<dbReference type="PRINTS" id="PR00119">
    <property type="entry name" value="CATATPASE"/>
</dbReference>
<keyword evidence="10" id="KW-1185">Reference proteome</keyword>
<accession>A0A9P4I3P1</accession>
<evidence type="ECO:0000256" key="3">
    <source>
        <dbReference type="ARBA" id="ARBA00022723"/>
    </source>
</evidence>
<evidence type="ECO:0000256" key="5">
    <source>
        <dbReference type="ARBA" id="ARBA00023136"/>
    </source>
</evidence>
<dbReference type="GO" id="GO:0046872">
    <property type="term" value="F:metal ion binding"/>
    <property type="evidence" value="ECO:0007669"/>
    <property type="project" value="UniProtKB-KW"/>
</dbReference>
<evidence type="ECO:0000256" key="6">
    <source>
        <dbReference type="RuleBase" id="RU362081"/>
    </source>
</evidence>
<keyword evidence="6" id="KW-0067">ATP-binding</keyword>
<dbReference type="Gene3D" id="2.70.150.10">
    <property type="entry name" value="Calcium-transporting ATPase, cytoplasmic transduction domain A"/>
    <property type="match status" value="1"/>
</dbReference>
<dbReference type="EMBL" id="ML978711">
    <property type="protein sequence ID" value="KAF2091547.1"/>
    <property type="molecule type" value="Genomic_DNA"/>
</dbReference>
<evidence type="ECO:0000313" key="10">
    <source>
        <dbReference type="Proteomes" id="UP000799776"/>
    </source>
</evidence>
<dbReference type="NCBIfam" id="TIGR01494">
    <property type="entry name" value="ATPase_P-type"/>
    <property type="match status" value="1"/>
</dbReference>
<dbReference type="InterPro" id="IPR059000">
    <property type="entry name" value="ATPase_P-type_domA"/>
</dbReference>
<proteinExistence type="inferred from homology"/>
<evidence type="ECO:0000256" key="2">
    <source>
        <dbReference type="ARBA" id="ARBA00022692"/>
    </source>
</evidence>
<evidence type="ECO:0000259" key="8">
    <source>
        <dbReference type="Pfam" id="PF00122"/>
    </source>
</evidence>
<dbReference type="InterPro" id="IPR008250">
    <property type="entry name" value="ATPase_P-typ_transduc_dom_A_sf"/>
</dbReference>
<dbReference type="AlphaFoldDB" id="A0A9P4I3P1"/>